<evidence type="ECO:0000256" key="3">
    <source>
        <dbReference type="SAM" id="MobiDB-lite"/>
    </source>
</evidence>
<gene>
    <name evidence="5" type="ORF">GCM10007415_38810</name>
</gene>
<proteinExistence type="inferred from homology"/>
<feature type="region of interest" description="Disordered" evidence="3">
    <location>
        <begin position="510"/>
        <end position="529"/>
    </location>
</feature>
<protein>
    <submittedName>
        <fullName evidence="5">Heparan N-sulfatase</fullName>
    </submittedName>
</protein>
<dbReference type="RefSeq" id="WP_188507762.1">
    <property type="nucleotide sequence ID" value="NZ_BMER01000005.1"/>
</dbReference>
<evidence type="ECO:0000313" key="6">
    <source>
        <dbReference type="Proteomes" id="UP000660862"/>
    </source>
</evidence>
<sequence length="529" mass="58558">MNKFLIYNVLIGSLVAWGGCVQQPHKPKSQRPPNILFAIADDQSFPHASAYGMPLFKTPAFDSVAAHGVLFSNAFVAAPQCSPSRAAILTGRNIWQLEEAGTHSSYFPKKFPVFTDALASAGYVTGYTGKAWGPGNWRDAGWKQNPVGPEYNNEKYTSLPTSGINPTNYAANFERFLEEKPDGQPFFFWFGCHEPHRVYEYGSGLRQGLDSAGMDVLPFLPDHDTIRTDLLDYALEISWFDQHLKKMLDLLARRGELENTIIVVTADNGMAFPHAKASLHEYGIHVPLAICGPGVTGQRLVDAPVSLIDLAPTILDWAAAEPLSAIAGKSLIPLLNGNLADTANRFVLTGRERHTHARPDNLGYPARAIRTAEYLYIRNLKPDRWPMGDPPPDNPDSGAVGTGMKPIVLGFEDIDDSPTKELLLANRYRWPVQYGLATAKQAAEELYAIREDPACVANLAADSHYTDVLARLRTQLEQLLIEQGDPRMISGSDVFDSYPRFGRMRPFPGFREQGAYNPAYQNKEQHDGE</sequence>
<dbReference type="SUPFAM" id="SSF53649">
    <property type="entry name" value="Alkaline phosphatase-like"/>
    <property type="match status" value="1"/>
</dbReference>
<evidence type="ECO:0000256" key="1">
    <source>
        <dbReference type="ARBA" id="ARBA00008779"/>
    </source>
</evidence>
<dbReference type="InterPro" id="IPR050738">
    <property type="entry name" value="Sulfatase"/>
</dbReference>
<name>A0A917I0L0_9SPHI</name>
<dbReference type="InterPro" id="IPR000917">
    <property type="entry name" value="Sulfatase_N"/>
</dbReference>
<organism evidence="5 6">
    <name type="scientific">Parapedobacter pyrenivorans</name>
    <dbReference type="NCBI Taxonomy" id="1305674"/>
    <lineage>
        <taxon>Bacteria</taxon>
        <taxon>Pseudomonadati</taxon>
        <taxon>Bacteroidota</taxon>
        <taxon>Sphingobacteriia</taxon>
        <taxon>Sphingobacteriales</taxon>
        <taxon>Sphingobacteriaceae</taxon>
        <taxon>Parapedobacter</taxon>
    </lineage>
</organism>
<evidence type="ECO:0000313" key="5">
    <source>
        <dbReference type="EMBL" id="GGG99291.1"/>
    </source>
</evidence>
<dbReference type="InterPro" id="IPR017850">
    <property type="entry name" value="Alkaline_phosphatase_core_sf"/>
</dbReference>
<accession>A0A917I0L0</accession>
<dbReference type="Pfam" id="PF00884">
    <property type="entry name" value="Sulfatase"/>
    <property type="match status" value="1"/>
</dbReference>
<comment type="caution">
    <text evidence="5">The sequence shown here is derived from an EMBL/GenBank/DDBJ whole genome shotgun (WGS) entry which is preliminary data.</text>
</comment>
<evidence type="ECO:0000259" key="4">
    <source>
        <dbReference type="Pfam" id="PF00884"/>
    </source>
</evidence>
<reference evidence="5" key="1">
    <citation type="journal article" date="2014" name="Int. J. Syst. Evol. Microbiol.">
        <title>Complete genome sequence of Corynebacterium casei LMG S-19264T (=DSM 44701T), isolated from a smear-ripened cheese.</title>
        <authorList>
            <consortium name="US DOE Joint Genome Institute (JGI-PGF)"/>
            <person name="Walter F."/>
            <person name="Albersmeier A."/>
            <person name="Kalinowski J."/>
            <person name="Ruckert C."/>
        </authorList>
    </citation>
    <scope>NUCLEOTIDE SEQUENCE</scope>
    <source>
        <strain evidence="5">CGMCC 1.12195</strain>
    </source>
</reference>
<dbReference type="PANTHER" id="PTHR42693">
    <property type="entry name" value="ARYLSULFATASE FAMILY MEMBER"/>
    <property type="match status" value="1"/>
</dbReference>
<dbReference type="PROSITE" id="PS51257">
    <property type="entry name" value="PROKAR_LIPOPROTEIN"/>
    <property type="match status" value="1"/>
</dbReference>
<dbReference type="CDD" id="cd16027">
    <property type="entry name" value="SGSH"/>
    <property type="match status" value="1"/>
</dbReference>
<feature type="domain" description="Sulfatase N-terminal" evidence="4">
    <location>
        <begin position="33"/>
        <end position="318"/>
    </location>
</feature>
<keyword evidence="6" id="KW-1185">Reference proteome</keyword>
<keyword evidence="2" id="KW-0378">Hydrolase</keyword>
<dbReference type="AlphaFoldDB" id="A0A917I0L0"/>
<comment type="similarity">
    <text evidence="1">Belongs to the sulfatase family.</text>
</comment>
<dbReference type="PANTHER" id="PTHR42693:SF53">
    <property type="entry name" value="ENDO-4-O-SULFATASE"/>
    <property type="match status" value="1"/>
</dbReference>
<dbReference type="Gene3D" id="3.40.720.10">
    <property type="entry name" value="Alkaline Phosphatase, subunit A"/>
    <property type="match status" value="1"/>
</dbReference>
<dbReference type="EMBL" id="BMER01000005">
    <property type="protein sequence ID" value="GGG99291.1"/>
    <property type="molecule type" value="Genomic_DNA"/>
</dbReference>
<dbReference type="GO" id="GO:0004065">
    <property type="term" value="F:arylsulfatase activity"/>
    <property type="evidence" value="ECO:0007669"/>
    <property type="project" value="TreeGrafter"/>
</dbReference>
<dbReference type="Proteomes" id="UP000660862">
    <property type="component" value="Unassembled WGS sequence"/>
</dbReference>
<evidence type="ECO:0000256" key="2">
    <source>
        <dbReference type="ARBA" id="ARBA00022801"/>
    </source>
</evidence>
<reference evidence="5" key="2">
    <citation type="submission" date="2020-09" db="EMBL/GenBank/DDBJ databases">
        <authorList>
            <person name="Sun Q."/>
            <person name="Zhou Y."/>
        </authorList>
    </citation>
    <scope>NUCLEOTIDE SEQUENCE</scope>
    <source>
        <strain evidence="5">CGMCC 1.12195</strain>
    </source>
</reference>